<evidence type="ECO:0000256" key="4">
    <source>
        <dbReference type="ARBA" id="ARBA00022801"/>
    </source>
</evidence>
<comment type="similarity">
    <text evidence="2 6">Belongs to the glycosyl hydrolase 53 family.</text>
</comment>
<dbReference type="PANTHER" id="PTHR34983">
    <property type="entry name" value="ARABINOGALACTAN ENDO-BETA-1,4-GALACTANASE A"/>
    <property type="match status" value="1"/>
</dbReference>
<evidence type="ECO:0000256" key="2">
    <source>
        <dbReference type="ARBA" id="ARBA00010687"/>
    </source>
</evidence>
<comment type="catalytic activity">
    <reaction evidence="1 6">
        <text>The enzyme specifically hydrolyzes (1-&gt;4)-beta-D-galactosidic linkages in type I arabinogalactans.</text>
        <dbReference type="EC" id="3.2.1.89"/>
    </reaction>
</comment>
<name>A0A139LF36_BACOV</name>
<gene>
    <name evidence="7" type="ORF">F3B98_05650</name>
</gene>
<dbReference type="AlphaFoldDB" id="A0A139LF36"/>
<dbReference type="InterPro" id="IPR017853">
    <property type="entry name" value="GH"/>
</dbReference>
<evidence type="ECO:0000256" key="5">
    <source>
        <dbReference type="ARBA" id="ARBA00023295"/>
    </source>
</evidence>
<keyword evidence="6" id="KW-0732">Signal</keyword>
<evidence type="ECO:0000256" key="6">
    <source>
        <dbReference type="RuleBase" id="RU361192"/>
    </source>
</evidence>
<dbReference type="EMBL" id="VWFO01000005">
    <property type="protein sequence ID" value="KAA4665726.1"/>
    <property type="molecule type" value="Genomic_DNA"/>
</dbReference>
<dbReference type="Gene3D" id="3.20.20.80">
    <property type="entry name" value="Glycosidases"/>
    <property type="match status" value="1"/>
</dbReference>
<evidence type="ECO:0000256" key="1">
    <source>
        <dbReference type="ARBA" id="ARBA00001695"/>
    </source>
</evidence>
<feature type="signal peptide" evidence="6">
    <location>
        <begin position="1"/>
        <end position="30"/>
    </location>
</feature>
<dbReference type="Pfam" id="PF07745">
    <property type="entry name" value="Glyco_hydro_53"/>
    <property type="match status" value="1"/>
</dbReference>
<organism evidence="7 8">
    <name type="scientific">Bacteroides ovatus</name>
    <dbReference type="NCBI Taxonomy" id="28116"/>
    <lineage>
        <taxon>Bacteria</taxon>
        <taxon>Pseudomonadati</taxon>
        <taxon>Bacteroidota</taxon>
        <taxon>Bacteroidia</taxon>
        <taxon>Bacteroidales</taxon>
        <taxon>Bacteroidaceae</taxon>
        <taxon>Bacteroides</taxon>
    </lineage>
</organism>
<sequence length="538" mass="60010">MRNIKNSLIMKITGFIAIGFSVMCSTAACSDDPAAVANLDPAVTVVKVPNGSFEEDAAETASPKGWTVSGDYSAAKVVQGGCEGNYALHYGATSSYTVSTCQTVNGLEDGIYDLEFYYKSTGGQASCYVAAGTDTKKMTSLQASPSTWIRSYVRGIKVEGGKCDIEIHSESAEANWSRFDGLRLKKTEKEFNLLKGGDISQLTYVEQMGGKFYENGEEKDCIEILKNNGFNIVRLRLYNDPGNPDYSPSNRLPAGISGPEDVLRLAKRAKQAGMQIQLTFHYSDYWTNGEDQNKPHEWEGLDFDGLKKALYDFTFDFMNKMKAQGTTPEFVSLGNEVQAGMLYPDGSCDNFAQLSELFNTGYDAVKAVSPDSKVIIHSAGAGDKDLYNWYYGELKKRNTKYDIIGTSYYPFWTKNTVAQMREWADYITAKFDKDILIMETGYSWDKTLPDGTQGQLSDNGPYLDFSPLGQKNFMLEQIKEIKQAKDCRILGFLYWDPIFIEVEGMGWELGAKNYVSNTTLFGYEGNRLEVLDAFKYNN</sequence>
<evidence type="ECO:0000313" key="8">
    <source>
        <dbReference type="Proteomes" id="UP000435985"/>
    </source>
</evidence>
<evidence type="ECO:0000313" key="7">
    <source>
        <dbReference type="EMBL" id="KAA4665726.1"/>
    </source>
</evidence>
<dbReference type="EC" id="3.2.1.89" evidence="3 6"/>
<accession>A0A139LF36</accession>
<dbReference type="GO" id="GO:0015926">
    <property type="term" value="F:glucosidase activity"/>
    <property type="evidence" value="ECO:0007669"/>
    <property type="project" value="InterPro"/>
</dbReference>
<dbReference type="PANTHER" id="PTHR34983:SF1">
    <property type="entry name" value="ARABINOGALACTAN ENDO-BETA-1,4-GALACTANASE A"/>
    <property type="match status" value="1"/>
</dbReference>
<dbReference type="SUPFAM" id="SSF51445">
    <property type="entry name" value="(Trans)glycosidases"/>
    <property type="match status" value="1"/>
</dbReference>
<dbReference type="RefSeq" id="WP_032855776.1">
    <property type="nucleotide sequence ID" value="NZ_CAXTIO010000012.1"/>
</dbReference>
<evidence type="ECO:0000256" key="3">
    <source>
        <dbReference type="ARBA" id="ARBA00012556"/>
    </source>
</evidence>
<dbReference type="Gene3D" id="2.60.120.260">
    <property type="entry name" value="Galactose-binding domain-like"/>
    <property type="match status" value="1"/>
</dbReference>
<dbReference type="GO" id="GO:0031218">
    <property type="term" value="F:arabinogalactan endo-1,4-beta-galactosidase activity"/>
    <property type="evidence" value="ECO:0007669"/>
    <property type="project" value="UniProtKB-EC"/>
</dbReference>
<feature type="chain" id="PRO_5043056546" description="Arabinogalactan endo-beta-1,4-galactanase" evidence="6">
    <location>
        <begin position="31"/>
        <end position="538"/>
    </location>
</feature>
<dbReference type="PROSITE" id="PS51257">
    <property type="entry name" value="PROKAR_LIPOPROTEIN"/>
    <property type="match status" value="1"/>
</dbReference>
<dbReference type="SMR" id="A0A139LF36"/>
<reference evidence="7 8" key="1">
    <citation type="journal article" date="2019" name="Nat. Med.">
        <title>A library of human gut bacterial isolates paired with longitudinal multiomics data enables mechanistic microbiome research.</title>
        <authorList>
            <person name="Poyet M."/>
            <person name="Groussin M."/>
            <person name="Gibbons S.M."/>
            <person name="Avila-Pacheco J."/>
            <person name="Jiang X."/>
            <person name="Kearney S.M."/>
            <person name="Perrotta A.R."/>
            <person name="Berdy B."/>
            <person name="Zhao S."/>
            <person name="Lieberman T.D."/>
            <person name="Swanson P.K."/>
            <person name="Smith M."/>
            <person name="Roesemann S."/>
            <person name="Alexander J.E."/>
            <person name="Rich S.A."/>
            <person name="Livny J."/>
            <person name="Vlamakis H."/>
            <person name="Clish C."/>
            <person name="Bullock K."/>
            <person name="Deik A."/>
            <person name="Scott J."/>
            <person name="Pierce K.A."/>
            <person name="Xavier R.J."/>
            <person name="Alm E.J."/>
        </authorList>
    </citation>
    <scope>NUCLEOTIDE SEQUENCE [LARGE SCALE GENOMIC DNA]</scope>
    <source>
        <strain evidence="7 8">BIOML-A14</strain>
    </source>
</reference>
<dbReference type="InterPro" id="IPR011683">
    <property type="entry name" value="Glyco_hydro_53"/>
</dbReference>
<keyword evidence="4 6" id="KW-0378">Hydrolase</keyword>
<keyword evidence="5 6" id="KW-0326">Glycosidase</keyword>
<protein>
    <recommendedName>
        <fullName evidence="3 6">Arabinogalactan endo-beta-1,4-galactanase</fullName>
        <ecNumber evidence="3 6">3.2.1.89</ecNumber>
    </recommendedName>
</protein>
<proteinExistence type="inferred from homology"/>
<comment type="caution">
    <text evidence="7">The sequence shown here is derived from an EMBL/GenBank/DDBJ whole genome shotgun (WGS) entry which is preliminary data.</text>
</comment>
<dbReference type="Proteomes" id="UP000435985">
    <property type="component" value="Unassembled WGS sequence"/>
</dbReference>
<dbReference type="GO" id="GO:0045490">
    <property type="term" value="P:pectin catabolic process"/>
    <property type="evidence" value="ECO:0007669"/>
    <property type="project" value="TreeGrafter"/>
</dbReference>